<feature type="domain" description="U-box" evidence="35">
    <location>
        <begin position="1"/>
        <end position="73"/>
    </location>
</feature>
<evidence type="ECO:0000259" key="33">
    <source>
        <dbReference type="PROSITE" id="PS51194"/>
    </source>
</evidence>
<feature type="region of interest" description="Disordered" evidence="31">
    <location>
        <begin position="2246"/>
        <end position="2286"/>
    </location>
</feature>
<evidence type="ECO:0000259" key="32">
    <source>
        <dbReference type="PROSITE" id="PS51192"/>
    </source>
</evidence>
<evidence type="ECO:0000256" key="8">
    <source>
        <dbReference type="ARBA" id="ARBA00022553"/>
    </source>
</evidence>
<feature type="compositionally biased region" description="Basic and acidic residues" evidence="31">
    <location>
        <begin position="861"/>
        <end position="872"/>
    </location>
</feature>
<dbReference type="InterPro" id="IPR038718">
    <property type="entry name" value="SNF2-like_sf"/>
</dbReference>
<feature type="compositionally biased region" description="Polar residues" evidence="31">
    <location>
        <begin position="2327"/>
        <end position="2338"/>
    </location>
</feature>
<name>A0A8J2WIQ2_9CRUS</name>
<dbReference type="Pfam" id="PF24814">
    <property type="entry name" value="WD40_Prp19"/>
    <property type="match status" value="1"/>
</dbReference>
<dbReference type="GO" id="GO:0042393">
    <property type="term" value="F:histone binding"/>
    <property type="evidence" value="ECO:0007669"/>
    <property type="project" value="TreeGrafter"/>
</dbReference>
<keyword evidence="13" id="KW-0677">Repeat</keyword>
<evidence type="ECO:0000256" key="25">
    <source>
        <dbReference type="ARBA" id="ARBA00023204"/>
    </source>
</evidence>
<keyword evidence="19" id="KW-0067">ATP-binding</keyword>
<comment type="similarity">
    <text evidence="5">Belongs to the SNF2/RAD54 helicase family. SWR1 subfamily.</text>
</comment>
<evidence type="ECO:0000256" key="31">
    <source>
        <dbReference type="SAM" id="MobiDB-lite"/>
    </source>
</evidence>
<dbReference type="PROSITE" id="PS51192">
    <property type="entry name" value="HELICASE_ATP_BIND_1"/>
    <property type="match status" value="1"/>
</dbReference>
<dbReference type="OrthoDB" id="372624at2759"/>
<feature type="domain" description="Helicase ATP-binding" evidence="32">
    <location>
        <begin position="1078"/>
        <end position="1243"/>
    </location>
</feature>
<dbReference type="InterPro" id="IPR003613">
    <property type="entry name" value="Ubox_domain"/>
</dbReference>
<feature type="repeat" description="WD" evidence="29">
    <location>
        <begin position="386"/>
        <end position="427"/>
    </location>
</feature>
<feature type="compositionally biased region" description="Basic and acidic residues" evidence="31">
    <location>
        <begin position="1644"/>
        <end position="1661"/>
    </location>
</feature>
<keyword evidence="12" id="KW-0747">Spliceosome</keyword>
<dbReference type="GO" id="GO:0010557">
    <property type="term" value="P:positive regulation of macromolecule biosynthetic process"/>
    <property type="evidence" value="ECO:0007669"/>
    <property type="project" value="UniProtKB-ARBA"/>
</dbReference>
<keyword evidence="23" id="KW-0804">Transcription</keyword>
<feature type="compositionally biased region" description="Acidic residues" evidence="31">
    <location>
        <begin position="833"/>
        <end position="858"/>
    </location>
</feature>
<dbReference type="GO" id="GO:0005681">
    <property type="term" value="C:spliceosomal complex"/>
    <property type="evidence" value="ECO:0007669"/>
    <property type="project" value="UniProtKB-KW"/>
</dbReference>
<dbReference type="Pfam" id="PF07529">
    <property type="entry name" value="HSA"/>
    <property type="match status" value="1"/>
</dbReference>
<dbReference type="Pfam" id="PF08606">
    <property type="entry name" value="Prp19"/>
    <property type="match status" value="1"/>
</dbReference>
<keyword evidence="26" id="KW-0539">Nucleus</keyword>
<feature type="region of interest" description="Disordered" evidence="31">
    <location>
        <begin position="2187"/>
        <end position="2216"/>
    </location>
</feature>
<dbReference type="InterPro" id="IPR050520">
    <property type="entry name" value="INO80/SWR1_helicase"/>
</dbReference>
<dbReference type="PROSITE" id="PS50294">
    <property type="entry name" value="WD_REPEATS_REGION"/>
    <property type="match status" value="3"/>
</dbReference>
<dbReference type="GO" id="GO:0006338">
    <property type="term" value="P:chromatin remodeling"/>
    <property type="evidence" value="ECO:0007669"/>
    <property type="project" value="TreeGrafter"/>
</dbReference>
<feature type="coiled-coil region" evidence="30">
    <location>
        <begin position="2092"/>
        <end position="2153"/>
    </location>
</feature>
<dbReference type="GO" id="GO:0061630">
    <property type="term" value="F:ubiquitin protein ligase activity"/>
    <property type="evidence" value="ECO:0007669"/>
    <property type="project" value="UniProtKB-EC"/>
</dbReference>
<dbReference type="CDD" id="cd00200">
    <property type="entry name" value="WD40"/>
    <property type="match status" value="1"/>
</dbReference>
<feature type="domain" description="HSA" evidence="34">
    <location>
        <begin position="689"/>
        <end position="761"/>
    </location>
</feature>
<dbReference type="InterPro" id="IPR049730">
    <property type="entry name" value="SNF2/RAD54-like_C"/>
</dbReference>
<gene>
    <name evidence="36" type="ORF">DGAL_LOCUS2959</name>
</gene>
<dbReference type="PANTHER" id="PTHR45685:SF1">
    <property type="entry name" value="HELICASE SRCAP"/>
    <property type="match status" value="1"/>
</dbReference>
<dbReference type="SUPFAM" id="SSF50978">
    <property type="entry name" value="WD40 repeat-like"/>
    <property type="match status" value="1"/>
</dbReference>
<feature type="region of interest" description="Disordered" evidence="31">
    <location>
        <begin position="908"/>
        <end position="933"/>
    </location>
</feature>
<reference evidence="36" key="1">
    <citation type="submission" date="2021-11" db="EMBL/GenBank/DDBJ databases">
        <authorList>
            <person name="Schell T."/>
        </authorList>
    </citation>
    <scope>NUCLEOTIDE SEQUENCE</scope>
    <source>
        <strain evidence="36">M5</strain>
    </source>
</reference>
<evidence type="ECO:0000256" key="4">
    <source>
        <dbReference type="ARBA" id="ARBA00006388"/>
    </source>
</evidence>
<evidence type="ECO:0000256" key="28">
    <source>
        <dbReference type="ARBA" id="ARBA00032682"/>
    </source>
</evidence>
<evidence type="ECO:0000256" key="14">
    <source>
        <dbReference type="ARBA" id="ARBA00022741"/>
    </source>
</evidence>
<dbReference type="PROSITE" id="PS51698">
    <property type="entry name" value="U_BOX"/>
    <property type="match status" value="1"/>
</dbReference>
<keyword evidence="22" id="KW-0238">DNA-binding</keyword>
<dbReference type="PROSITE" id="PS00678">
    <property type="entry name" value="WD_REPEATS_1"/>
    <property type="match status" value="2"/>
</dbReference>
<evidence type="ECO:0000256" key="20">
    <source>
        <dbReference type="ARBA" id="ARBA00022853"/>
    </source>
</evidence>
<feature type="compositionally biased region" description="Basic and acidic residues" evidence="31">
    <location>
        <begin position="924"/>
        <end position="933"/>
    </location>
</feature>
<dbReference type="EC" id="2.3.2.27" evidence="6"/>
<keyword evidence="14" id="KW-0547">Nucleotide-binding</keyword>
<evidence type="ECO:0000256" key="1">
    <source>
        <dbReference type="ARBA" id="ARBA00000900"/>
    </source>
</evidence>
<keyword evidence="10" id="KW-0507">mRNA processing</keyword>
<dbReference type="GO" id="GO:0004386">
    <property type="term" value="F:helicase activity"/>
    <property type="evidence" value="ECO:0007669"/>
    <property type="project" value="UniProtKB-KW"/>
</dbReference>
<evidence type="ECO:0000256" key="27">
    <source>
        <dbReference type="ARBA" id="ARBA00030492"/>
    </source>
</evidence>
<evidence type="ECO:0000256" key="17">
    <source>
        <dbReference type="ARBA" id="ARBA00022801"/>
    </source>
</evidence>
<dbReference type="InterPro" id="IPR027417">
    <property type="entry name" value="P-loop_NTPase"/>
</dbReference>
<dbReference type="FunFam" id="1.20.120.850:FF:000012">
    <property type="entry name" value="protein PHOTOPERIOD-INDEPENDENT EARLY FLOWERING 1 isoform X3"/>
    <property type="match status" value="1"/>
</dbReference>
<dbReference type="GO" id="GO:0016567">
    <property type="term" value="P:protein ubiquitination"/>
    <property type="evidence" value="ECO:0007669"/>
    <property type="project" value="InterPro"/>
</dbReference>
<evidence type="ECO:0000256" key="18">
    <source>
        <dbReference type="ARBA" id="ARBA00022806"/>
    </source>
</evidence>
<keyword evidence="17" id="KW-0378">Hydrolase</keyword>
<dbReference type="GO" id="GO:0010468">
    <property type="term" value="P:regulation of gene expression"/>
    <property type="evidence" value="ECO:0007669"/>
    <property type="project" value="UniProtKB-ARBA"/>
</dbReference>
<feature type="compositionally biased region" description="Low complexity" evidence="31">
    <location>
        <begin position="2712"/>
        <end position="2741"/>
    </location>
</feature>
<evidence type="ECO:0000256" key="16">
    <source>
        <dbReference type="ARBA" id="ARBA00022786"/>
    </source>
</evidence>
<dbReference type="PROSITE" id="PS51204">
    <property type="entry name" value="HSA"/>
    <property type="match status" value="1"/>
</dbReference>
<evidence type="ECO:0000256" key="23">
    <source>
        <dbReference type="ARBA" id="ARBA00023163"/>
    </source>
</evidence>
<feature type="repeat" description="WD" evidence="29">
    <location>
        <begin position="259"/>
        <end position="300"/>
    </location>
</feature>
<evidence type="ECO:0000256" key="11">
    <source>
        <dbReference type="ARBA" id="ARBA00022679"/>
    </source>
</evidence>
<dbReference type="Gene3D" id="3.40.50.10810">
    <property type="entry name" value="Tandem AAA-ATPase domain"/>
    <property type="match status" value="1"/>
</dbReference>
<keyword evidence="18" id="KW-0347">Helicase</keyword>
<evidence type="ECO:0000256" key="5">
    <source>
        <dbReference type="ARBA" id="ARBA00009220"/>
    </source>
</evidence>
<organism evidence="36 37">
    <name type="scientific">Daphnia galeata</name>
    <dbReference type="NCBI Taxonomy" id="27404"/>
    <lineage>
        <taxon>Eukaryota</taxon>
        <taxon>Metazoa</taxon>
        <taxon>Ecdysozoa</taxon>
        <taxon>Arthropoda</taxon>
        <taxon>Crustacea</taxon>
        <taxon>Branchiopoda</taxon>
        <taxon>Diplostraca</taxon>
        <taxon>Cladocera</taxon>
        <taxon>Anomopoda</taxon>
        <taxon>Daphniidae</taxon>
        <taxon>Daphnia</taxon>
    </lineage>
</organism>
<dbReference type="FunFam" id="3.40.50.300:FF:000529">
    <property type="entry name" value="helicase SRCAP isoform X1"/>
    <property type="match status" value="1"/>
</dbReference>
<feature type="region of interest" description="Disordered" evidence="31">
    <location>
        <begin position="2421"/>
        <end position="2441"/>
    </location>
</feature>
<dbReference type="CDD" id="cd18793">
    <property type="entry name" value="SF2_C_SNF"/>
    <property type="match status" value="1"/>
</dbReference>
<feature type="compositionally biased region" description="Basic and acidic residues" evidence="31">
    <location>
        <begin position="2432"/>
        <end position="2441"/>
    </location>
</feature>
<sequence>MALCCSLSNEVPEHPVVSPVSGSVFERRLIEKYIADNGVDPTNGKEITVDQLIEIKTPPIVKPKVPSATSIPAVLKSLQDEWDAVMLNSFTLRQQLQTARQELSHALYQHDAACRVIARLHKEVSTAREALATLKPQTGYAAVSTPSVAASAEAGGVAAQPIEAAGLTPEIISQLQDKATVLTQERKRRGKTMPEGLATAEAVKGYKTLASHPALHSASMPGILTMDVHAADTSHILTGGNDRCATVFNKDTEQVVAVLKGHTKKVTKALYHPEEEVAITASPDATIRVWNITSSSQSAIIRAHDGPVTGLSLHATGEYVLSTSLDQHWAFSDIRVGRLLTKVADTDGNPLTTAQFHPDGLIFGTGTQDSQIKIWDLKEQSNVANFPGHSGPIAALSFSENGYYLATAAEDSCVKLWDLRKLKNFKTIQLDEGYEVKDLCFDQSGTYLAVAGTDVRVYLCKQWETLKTFNDHTALAMGVRFGNHAQSIASVSMDRTLKIYGIEMPAVDLPTSFEEKMESLRKRVKDHHIAVGLQTKEKFQEVLSELYFLQNGGNMMDFLGWKKKPPATYFEYVKTQPLEVPSPIVEDAPLFIAPITSDSPGIKIPVPTITSVTSTPAKLPLQSTAAISKSIVGASLPVFLRAPTTPQVGRPPTTVMTPEQIVEKAKQEAHVVQRIAELQREGLWSEKRLPKVAEPPRAKSHWDYLLEEMVWLAADFAQERKWKKNSARKCGRMVLKHFQDKAAAAAKAEKEEEQRLRKVASFVAKEIRTFWTNVEKLVEYKQQIRLEEKRKRVLDQHLNFIVNETEKYSSLLTEGLKPTTEGANKMVEKLRESDDEFDPDDATSTDDEETIAQEETLDSGDAAKNKDREKEEIDALKRESEIPLEDLLDDLPPEYFENLEKMSDDEFEINSDASEEDDEETIDQAEKEEVESRADELLELEAEKDMPIEKLLAKYSGRSDQDFLDNEEMEEEDKTEDLGDSEGLSSASDSEIEFEDDSKDNMEVDINVKESLGIESLLDDSLGGQDVATSKLSDAAALAESFQPKGNTLESTKVIAKVPFLLKHSLREYQHIGLDWMAAMYERKLNGILADEMGLGKTIQTIGLLAWLACEKGIWGPHLVVVPTSVMLNWEMEFKKWCPSFKILTYYGSQKDRRQKRMGWTKPNAFHVCITSYKLVIQDHQAFRRKRWRYFILDEAQNIKNFKSQRWQLLLNFQSQRRLLLTGTPLQNNLMELWSLMHFLMPDIFGSHRDFREWFSNPVSGMIEGNAEYNDSIIRRLHKVLRPFILRRLKSEVEKQMPQKYEHVVMCRLSKRQRYLYDDFMSKAKTKETLSTGNLLSVINVLMQLRKVCNHPNLFEPRPIVSPFQMESIVYYTASPVYGLLDYNPFEHINLHTLNLMLLDLEFTMTAYTAHRIRKFQVPAKLIEEIDRAPPLPPLCPRGKLRLHVTTNRQPQPGLGAGRGITVTRPSPAVEVVSRPGSNSVLGNAGGLASPQQPRLGAPAPLLSSNTAVAATSGALTRPPLQLHVSQQSGTMNAVSAPAASASPSDVSLKESVNEKLAVSEDGRVNLSSSVAQQLLNVAANQNDSSANAGLRTNLRNLIAVSSSSSVVNVKPNAPSPPPVSTQQRTSHNGPEHPPGSKRSSKWNYDRSLFKNNPVDEKKRQERRERLTFLAKLNKIKCEASPIWGSDVIIAVTTTSQSRSSVANEEETEKSSNELPWSRRGKCYLQCLRAIEPLVGRRNYESLWSETNAIRRLLHTPEQFVVYTPAVTAPPIVFHTSHPPPSNLWGSQKRDYDLKSNLSPLASILHPIQSAMMTQFPDPRLIQYDCGKLQTLDNLLRQLKVGKHRVLIFTQMTRMLDVLEAFLNHHGHIYLRLDGTTRVDQRQVLMERFNADRRIFCFILSTRSGGVGVNLTGADTVIFYDSDWNPTMDAQAQDRCHRIGQTRDVHIYRQEIIFQTVEENILKKANQKRLLGDIAIEGGNFTAATFKKQTIHDLFEVDANEADASKRMAEVLDRPKGEQIDSSASATSCGNSSPDGVGSVAPNKAALGILESALAAAEDETDVAAARIVRAEAAAEMAEFDESAPLAAEDGENIVDAEINKAEVELRQLEEQLTPVERYALKYMESSEECWSAEQLRAAEAQIEEQKRAWELKRLATLTGNDDERGILNDSIGGVSLEPDGLLTYAHQDSVNQVKKKPGRPSRGKRRNHLKGSEEVLETPSKCAVVDCLADTTITETDDSQLCVTPEQTKRKRTRVSLRSESTTPDVSDDASSVSNNTKALSPRTRSRGTVNINLWTLDVKPLLPGVKGIPSPKTMSNKVKDECSPVPSNDVFSNGCESENTIPSKKAKRGLSTELDIDPDLDVNWFSMDGLEEMPIWCPPTPPQDDSDVYMDYTLGHLYETRIMDEASLPPVYIRKELKRPRKESVQAPPDDGRRPAKVRKEETVYAPRSLFDRPSPALAKLRRDLKLQKFRGIVRPPIPLPNLTLKTPALPIRPIEENENTPEWLVHEDWILLQAVQNLLELPLNLVILTPAHTPNWDLVADMRIVGSGCRSFRYIHVILPREEGKAAIDTSPKKIKKTKSLQPPIPTKTGNRQMRTSQLVTSDNNNSFTTVWHQKFETLKSIFHKKAPTNRSMLTGSGASVNRSATNAKHAQVLLEAGISYDTPLNPVQVAAVRAERIAQKQKAAVAMAEQVQVQQQQQRLANLASSASPAVSGTPVTPSSPATTARISSTASSSTLAANPMAGAATASTQMGSTVVMNTISSASSTNTQHTLLLQGSSGSNIQGSSVQQQVVLQSATGIRTQRPLGTLTVQEVVAGASPVRTQQQTGTIVSGSPAAGQTVVTVGNLTAVQVQAAAHMLASAGIAVSGAGVLNTVTTTAAGVNKGASVTVVQTGGTTVVSPATGTTKTLTPTQLQYLRQQALAKQQQQRLQQEQQLKKLQLVTAGSAGTAGGASSQLTATGVTTTGQKVPLVGTVSTSLAGTASALSSLNTVQIAGQPQAGARTQLLKGNATTAALLGKGGTVARAIVTDTEMAALLKRQQQIQQQQKAAAAANAASSGLQSNMGQQQTVQIGTGSNSTGITTAQFLAQAGLQVQTAPAAGGQPQVATLVKTVSTPGSIGGAPSVTIPVSAISVGLPQMQVKGLTAAGVKAGTATQQQLRQFTIQHQLLHQRKPQQQQPTKTSQLAQTVTLGTVKGVPGQQLATAVGTVQLVQPVGANPAAGGATVGGVTAVSKPGAMSTTVTMQQLQQVIRQVTAGNAQVLVSSPSSGGGVGGTGMLTKNQQGQTVQARVIPVTQQGLKQTIQVVTTGQPGSAGGTTRVATLSASATGGIMAPSLASALAAGTWKVAGGTDAQQKALLSQVSAALQSGQPVSLAVRAGPNSSGQTRILTTGTTFSTVTVTSVVAAPITATTPATTITTPSTTTATIVPQPTVVASVGATVGTTTTSLVSDLETLPVADPNNS</sequence>
<keyword evidence="16" id="KW-0833">Ubl conjugation pathway</keyword>
<dbReference type="CDD" id="cd18003">
    <property type="entry name" value="DEXQc_SRCAP"/>
    <property type="match status" value="1"/>
</dbReference>
<keyword evidence="30" id="KW-0175">Coiled coil</keyword>
<dbReference type="InterPro" id="IPR015943">
    <property type="entry name" value="WD40/YVTN_repeat-like_dom_sf"/>
</dbReference>
<dbReference type="PROSITE" id="PS51194">
    <property type="entry name" value="HELICASE_CTER"/>
    <property type="match status" value="1"/>
</dbReference>
<dbReference type="Pfam" id="PF00176">
    <property type="entry name" value="SNF2-rel_dom"/>
    <property type="match status" value="1"/>
</dbReference>
<dbReference type="SMART" id="SM00504">
    <property type="entry name" value="Ubox"/>
    <property type="match status" value="1"/>
</dbReference>
<keyword evidence="15" id="KW-0227">DNA damage</keyword>
<evidence type="ECO:0000256" key="22">
    <source>
        <dbReference type="ARBA" id="ARBA00023125"/>
    </source>
</evidence>
<dbReference type="Gene3D" id="1.20.120.850">
    <property type="entry name" value="SWI2/SNF2 ATPases, N-terminal domain"/>
    <property type="match status" value="1"/>
</dbReference>
<keyword evidence="21" id="KW-0805">Transcription regulation</keyword>
<evidence type="ECO:0000256" key="29">
    <source>
        <dbReference type="PROSITE-ProRule" id="PRU00221"/>
    </source>
</evidence>
<dbReference type="Gene3D" id="3.30.40.10">
    <property type="entry name" value="Zinc/RING finger domain, C3HC4 (zinc finger)"/>
    <property type="match status" value="1"/>
</dbReference>
<dbReference type="CDD" id="cd16656">
    <property type="entry name" value="RING-Ubox_PRP19"/>
    <property type="match status" value="1"/>
</dbReference>
<comment type="pathway">
    <text evidence="3">Protein modification; protein ubiquitination.</text>
</comment>
<keyword evidence="25" id="KW-0234">DNA repair</keyword>
<feature type="compositionally biased region" description="Low complexity" evidence="31">
    <location>
        <begin position="2262"/>
        <end position="2278"/>
    </location>
</feature>
<dbReference type="InterPro" id="IPR013915">
    <property type="entry name" value="Prp19_cc"/>
</dbReference>
<comment type="similarity">
    <text evidence="4">Belongs to the WD repeat PRP19 family.</text>
</comment>
<dbReference type="InterPro" id="IPR001680">
    <property type="entry name" value="WD40_rpt"/>
</dbReference>
<dbReference type="GO" id="GO:0003677">
    <property type="term" value="F:DNA binding"/>
    <property type="evidence" value="ECO:0007669"/>
    <property type="project" value="UniProtKB-KW"/>
</dbReference>
<dbReference type="EMBL" id="CAKKLH010000043">
    <property type="protein sequence ID" value="CAH0100672.1"/>
    <property type="molecule type" value="Genomic_DNA"/>
</dbReference>
<keyword evidence="24" id="KW-0508">mRNA splicing</keyword>
<evidence type="ECO:0000256" key="10">
    <source>
        <dbReference type="ARBA" id="ARBA00022664"/>
    </source>
</evidence>
<evidence type="ECO:0000256" key="21">
    <source>
        <dbReference type="ARBA" id="ARBA00023015"/>
    </source>
</evidence>
<keyword evidence="37" id="KW-1185">Reference proteome</keyword>
<comment type="catalytic activity">
    <reaction evidence="1">
        <text>S-ubiquitinyl-[E2 ubiquitin-conjugating enzyme]-L-cysteine + [acceptor protein]-L-lysine = [E2 ubiquitin-conjugating enzyme]-L-cysteine + N(6)-ubiquitinyl-[acceptor protein]-L-lysine.</text>
        <dbReference type="EC" id="2.3.2.27"/>
    </reaction>
</comment>
<feature type="region of interest" description="Disordered" evidence="31">
    <location>
        <begin position="2708"/>
        <end position="2741"/>
    </location>
</feature>
<comment type="caution">
    <text evidence="36">The sequence shown here is derived from an EMBL/GenBank/DDBJ whole genome shotgun (WGS) entry which is preliminary data.</text>
</comment>
<feature type="region of interest" description="Disordered" evidence="31">
    <location>
        <begin position="1696"/>
        <end position="1715"/>
    </location>
</feature>
<evidence type="ECO:0000259" key="35">
    <source>
        <dbReference type="PROSITE" id="PS51698"/>
    </source>
</evidence>
<feature type="region of interest" description="Disordered" evidence="31">
    <location>
        <begin position="1604"/>
        <end position="1661"/>
    </location>
</feature>
<evidence type="ECO:0000256" key="30">
    <source>
        <dbReference type="SAM" id="Coils"/>
    </source>
</evidence>
<feature type="region of interest" description="Disordered" evidence="31">
    <location>
        <begin position="1525"/>
        <end position="1548"/>
    </location>
</feature>
<dbReference type="InterPro" id="IPR014001">
    <property type="entry name" value="Helicase_ATP-bd"/>
</dbReference>
<dbReference type="Pfam" id="PF00271">
    <property type="entry name" value="Helicase_C"/>
    <property type="match status" value="1"/>
</dbReference>
<dbReference type="PROSITE" id="PS50082">
    <property type="entry name" value="WD_REPEATS_2"/>
    <property type="match status" value="3"/>
</dbReference>
<dbReference type="InterPro" id="IPR014012">
    <property type="entry name" value="HSA_dom"/>
</dbReference>
<feature type="compositionally biased region" description="Acidic residues" evidence="31">
    <location>
        <begin position="908"/>
        <end position="923"/>
    </location>
</feature>
<feature type="region of interest" description="Disordered" evidence="31">
    <location>
        <begin position="2016"/>
        <end position="2037"/>
    </location>
</feature>
<feature type="compositionally biased region" description="Low complexity" evidence="31">
    <location>
        <begin position="2022"/>
        <end position="2033"/>
    </location>
</feature>
<dbReference type="SUPFAM" id="SSF52540">
    <property type="entry name" value="P-loop containing nucleoside triphosphate hydrolases"/>
    <property type="match status" value="2"/>
</dbReference>
<dbReference type="SUPFAM" id="SSF57850">
    <property type="entry name" value="RING/U-box"/>
    <property type="match status" value="1"/>
</dbReference>
<feature type="compositionally biased region" description="Low complexity" evidence="31">
    <location>
        <begin position="1534"/>
        <end position="1547"/>
    </location>
</feature>
<dbReference type="InterPro" id="IPR055340">
    <property type="entry name" value="RING-Ubox_PRP19"/>
</dbReference>
<dbReference type="GO" id="GO:0005524">
    <property type="term" value="F:ATP binding"/>
    <property type="evidence" value="ECO:0007669"/>
    <property type="project" value="UniProtKB-KW"/>
</dbReference>
<evidence type="ECO:0000256" key="3">
    <source>
        <dbReference type="ARBA" id="ARBA00004906"/>
    </source>
</evidence>
<dbReference type="GO" id="GO:0008380">
    <property type="term" value="P:RNA splicing"/>
    <property type="evidence" value="ECO:0007669"/>
    <property type="project" value="UniProtKB-KW"/>
</dbReference>
<protein>
    <recommendedName>
        <fullName evidence="7">Pre-mRNA-processing factor 19</fullName>
        <ecNumber evidence="6">2.3.2.27</ecNumber>
    </recommendedName>
    <alternativeName>
        <fullName evidence="27">PRP19/PSO4 homolog</fullName>
    </alternativeName>
    <alternativeName>
        <fullName evidence="28">RING-type E3 ubiquitin transferase PRP19</fullName>
    </alternativeName>
</protein>
<feature type="region of interest" description="Disordered" evidence="31">
    <location>
        <begin position="2577"/>
        <end position="2598"/>
    </location>
</feature>
<dbReference type="GO" id="GO:0006281">
    <property type="term" value="P:DNA repair"/>
    <property type="evidence" value="ECO:0007669"/>
    <property type="project" value="UniProtKB-KW"/>
</dbReference>
<evidence type="ECO:0000313" key="36">
    <source>
        <dbReference type="EMBL" id="CAH0100672.1"/>
    </source>
</evidence>
<evidence type="ECO:0000256" key="7">
    <source>
        <dbReference type="ARBA" id="ARBA00015618"/>
    </source>
</evidence>
<dbReference type="Gene3D" id="3.40.50.300">
    <property type="entry name" value="P-loop containing nucleotide triphosphate hydrolases"/>
    <property type="match status" value="1"/>
</dbReference>
<evidence type="ECO:0000259" key="34">
    <source>
        <dbReference type="PROSITE" id="PS51204"/>
    </source>
</evidence>
<keyword evidence="20" id="KW-0156">Chromatin regulator</keyword>
<evidence type="ECO:0000256" key="13">
    <source>
        <dbReference type="ARBA" id="ARBA00022737"/>
    </source>
</evidence>
<dbReference type="FunFam" id="3.40.50.10810:FF:000005">
    <property type="entry name" value="Photoperiod-independent early flowering 1"/>
    <property type="match status" value="1"/>
</dbReference>
<dbReference type="SMART" id="SM00490">
    <property type="entry name" value="HELICc"/>
    <property type="match status" value="1"/>
</dbReference>
<dbReference type="GO" id="GO:0016887">
    <property type="term" value="F:ATP hydrolysis activity"/>
    <property type="evidence" value="ECO:0007669"/>
    <property type="project" value="TreeGrafter"/>
</dbReference>
<evidence type="ECO:0000256" key="15">
    <source>
        <dbReference type="ARBA" id="ARBA00022763"/>
    </source>
</evidence>
<evidence type="ECO:0000313" key="37">
    <source>
        <dbReference type="Proteomes" id="UP000789390"/>
    </source>
</evidence>
<dbReference type="GO" id="GO:0000812">
    <property type="term" value="C:Swr1 complex"/>
    <property type="evidence" value="ECO:0007669"/>
    <property type="project" value="TreeGrafter"/>
</dbReference>
<feature type="domain" description="Helicase C-terminal" evidence="33">
    <location>
        <begin position="1831"/>
        <end position="1982"/>
    </location>
</feature>
<dbReference type="SMART" id="SM00487">
    <property type="entry name" value="DEXDc"/>
    <property type="match status" value="1"/>
</dbReference>
<dbReference type="InterPro" id="IPR036322">
    <property type="entry name" value="WD40_repeat_dom_sf"/>
</dbReference>
<dbReference type="Gene3D" id="2.130.10.10">
    <property type="entry name" value="YVTN repeat-like/Quinoprotein amine dehydrogenase"/>
    <property type="match status" value="1"/>
</dbReference>
<evidence type="ECO:0000256" key="2">
    <source>
        <dbReference type="ARBA" id="ARBA00004123"/>
    </source>
</evidence>
<dbReference type="GO" id="GO:0006397">
    <property type="term" value="P:mRNA processing"/>
    <property type="evidence" value="ECO:0007669"/>
    <property type="project" value="UniProtKB-KW"/>
</dbReference>
<evidence type="ECO:0000256" key="19">
    <source>
        <dbReference type="ARBA" id="ARBA00022840"/>
    </source>
</evidence>
<feature type="repeat" description="WD" evidence="29">
    <location>
        <begin position="344"/>
        <end position="385"/>
    </location>
</feature>
<dbReference type="InterPro" id="IPR019775">
    <property type="entry name" value="WD40_repeat_CS"/>
</dbReference>
<feature type="compositionally biased region" description="Acidic residues" evidence="31">
    <location>
        <begin position="962"/>
        <end position="980"/>
    </location>
</feature>
<comment type="subcellular location">
    <subcellularLocation>
        <location evidence="2">Nucleus</location>
    </subcellularLocation>
</comment>
<dbReference type="FunFam" id="3.30.40.10:FF:000027">
    <property type="entry name" value="Pre-mRNA-processing factor 19, putative"/>
    <property type="match status" value="1"/>
</dbReference>
<feature type="compositionally biased region" description="Basic residues" evidence="31">
    <location>
        <begin position="2194"/>
        <end position="2210"/>
    </location>
</feature>
<keyword evidence="9 29" id="KW-0853">WD repeat</keyword>
<evidence type="ECO:0000256" key="24">
    <source>
        <dbReference type="ARBA" id="ARBA00023187"/>
    </source>
</evidence>
<dbReference type="InterPro" id="IPR013083">
    <property type="entry name" value="Znf_RING/FYVE/PHD"/>
</dbReference>
<dbReference type="InterPro" id="IPR000330">
    <property type="entry name" value="SNF2_N"/>
</dbReference>
<evidence type="ECO:0000256" key="6">
    <source>
        <dbReference type="ARBA" id="ARBA00012483"/>
    </source>
</evidence>
<keyword evidence="8" id="KW-0597">Phosphoprotein</keyword>
<feature type="region of interest" description="Disordered" evidence="31">
    <location>
        <begin position="959"/>
        <end position="1001"/>
    </location>
</feature>
<evidence type="ECO:0000256" key="9">
    <source>
        <dbReference type="ARBA" id="ARBA00022574"/>
    </source>
</evidence>
<feature type="compositionally biased region" description="Low complexity" evidence="31">
    <location>
        <begin position="1604"/>
        <end position="1613"/>
    </location>
</feature>
<proteinExistence type="inferred from homology"/>
<dbReference type="PANTHER" id="PTHR45685">
    <property type="entry name" value="HELICASE SRCAP-RELATED"/>
    <property type="match status" value="1"/>
</dbReference>
<evidence type="ECO:0000256" key="12">
    <source>
        <dbReference type="ARBA" id="ARBA00022728"/>
    </source>
</evidence>
<dbReference type="Proteomes" id="UP000789390">
    <property type="component" value="Unassembled WGS sequence"/>
</dbReference>
<accession>A0A8J2WIQ2</accession>
<dbReference type="InterPro" id="IPR001650">
    <property type="entry name" value="Helicase_C-like"/>
</dbReference>
<keyword evidence="11" id="KW-0808">Transferase</keyword>
<dbReference type="SMART" id="SM00573">
    <property type="entry name" value="HSA"/>
    <property type="match status" value="1"/>
</dbReference>
<dbReference type="SMART" id="SM00320">
    <property type="entry name" value="WD40"/>
    <property type="match status" value="7"/>
</dbReference>
<feature type="region of interest" description="Disordered" evidence="31">
    <location>
        <begin position="830"/>
        <end position="872"/>
    </location>
</feature>
<dbReference type="FunFam" id="2.130.10.10:FF:000043">
    <property type="entry name" value="pre-mRNA-processing factor 19"/>
    <property type="match status" value="1"/>
</dbReference>
<feature type="region of interest" description="Disordered" evidence="31">
    <location>
        <begin position="2314"/>
        <end position="2338"/>
    </location>
</feature>
<evidence type="ECO:0000256" key="26">
    <source>
        <dbReference type="ARBA" id="ARBA00023242"/>
    </source>
</evidence>